<evidence type="ECO:0000313" key="2">
    <source>
        <dbReference type="EMBL" id="KAK3508317.1"/>
    </source>
</evidence>
<dbReference type="Proteomes" id="UP001274896">
    <property type="component" value="Unassembled WGS sequence"/>
</dbReference>
<keyword evidence="1" id="KW-0812">Transmembrane</keyword>
<comment type="caution">
    <text evidence="2">The sequence shown here is derived from an EMBL/GenBank/DDBJ whole genome shotgun (WGS) entry which is preliminary data.</text>
</comment>
<keyword evidence="1" id="KW-1133">Transmembrane helix</keyword>
<dbReference type="AlphaFoldDB" id="A0AAE0PUJ6"/>
<keyword evidence="3" id="KW-1185">Reference proteome</keyword>
<keyword evidence="1" id="KW-0472">Membrane</keyword>
<name>A0AAE0PUJ6_9TELE</name>
<sequence length="92" mass="9788">MEQSTAAEAEFPDLYSVIPYNVTFPDDVTAFVPDGQNQTEQNPAKGTAGIVIAVSITALYSIICVVGLLGNILVMYGVVSGNIYHKSPQNIP</sequence>
<reference evidence="2" key="1">
    <citation type="submission" date="2023-06" db="EMBL/GenBank/DDBJ databases">
        <title>Male Hemibagrus guttatus genome.</title>
        <authorList>
            <person name="Bian C."/>
        </authorList>
    </citation>
    <scope>NUCLEOTIDE SEQUENCE</scope>
    <source>
        <strain evidence="2">Male_cb2023</strain>
        <tissue evidence="2">Muscle</tissue>
    </source>
</reference>
<dbReference type="SUPFAM" id="SSF81321">
    <property type="entry name" value="Family A G protein-coupled receptor-like"/>
    <property type="match status" value="1"/>
</dbReference>
<protein>
    <submittedName>
        <fullName evidence="2">Uncharacterized protein</fullName>
    </submittedName>
</protein>
<evidence type="ECO:0000313" key="3">
    <source>
        <dbReference type="Proteomes" id="UP001274896"/>
    </source>
</evidence>
<proteinExistence type="predicted"/>
<gene>
    <name evidence="2" type="ORF">QTP70_021490</name>
</gene>
<accession>A0AAE0PUJ6</accession>
<feature type="transmembrane region" description="Helical" evidence="1">
    <location>
        <begin position="50"/>
        <end position="79"/>
    </location>
</feature>
<organism evidence="2 3">
    <name type="scientific">Hemibagrus guttatus</name>
    <dbReference type="NCBI Taxonomy" id="175788"/>
    <lineage>
        <taxon>Eukaryota</taxon>
        <taxon>Metazoa</taxon>
        <taxon>Chordata</taxon>
        <taxon>Craniata</taxon>
        <taxon>Vertebrata</taxon>
        <taxon>Euteleostomi</taxon>
        <taxon>Actinopterygii</taxon>
        <taxon>Neopterygii</taxon>
        <taxon>Teleostei</taxon>
        <taxon>Ostariophysi</taxon>
        <taxon>Siluriformes</taxon>
        <taxon>Bagridae</taxon>
        <taxon>Hemibagrus</taxon>
    </lineage>
</organism>
<evidence type="ECO:0000256" key="1">
    <source>
        <dbReference type="SAM" id="Phobius"/>
    </source>
</evidence>
<dbReference type="EMBL" id="JAUCMX010000028">
    <property type="protein sequence ID" value="KAK3508317.1"/>
    <property type="molecule type" value="Genomic_DNA"/>
</dbReference>